<evidence type="ECO:0000313" key="2">
    <source>
        <dbReference type="EMBL" id="KAJ8990420.1"/>
    </source>
</evidence>
<dbReference type="AlphaFoldDB" id="A0AAN6ITP2"/>
<dbReference type="Proteomes" id="UP001161757">
    <property type="component" value="Unassembled WGS sequence"/>
</dbReference>
<comment type="caution">
    <text evidence="2">The sequence shown here is derived from an EMBL/GenBank/DDBJ whole genome shotgun (WGS) entry which is preliminary data.</text>
</comment>
<evidence type="ECO:0000256" key="1">
    <source>
        <dbReference type="SAM" id="Phobius"/>
    </source>
</evidence>
<gene>
    <name evidence="2" type="ORF">HRR80_005905</name>
</gene>
<sequence length="133" mass="15206">MNHIAGNQFSPQSHHQPIYRLQNTVYCLPSTFTSYVPLESDFNQHGGWEPISYRTNRFKESLDPFFVRLENDIQIHRGVGDFGFVGLAHLFFLVFVAVFRFQSRHIAPSSCHGTVYAMLSYSTLPALPLISLL</sequence>
<dbReference type="EMBL" id="JAJGCB010000011">
    <property type="protein sequence ID" value="KAJ8990420.1"/>
    <property type="molecule type" value="Genomic_DNA"/>
</dbReference>
<organism evidence="2 3">
    <name type="scientific">Exophiala dermatitidis</name>
    <name type="common">Black yeast-like fungus</name>
    <name type="synonym">Wangiella dermatitidis</name>
    <dbReference type="NCBI Taxonomy" id="5970"/>
    <lineage>
        <taxon>Eukaryota</taxon>
        <taxon>Fungi</taxon>
        <taxon>Dikarya</taxon>
        <taxon>Ascomycota</taxon>
        <taxon>Pezizomycotina</taxon>
        <taxon>Eurotiomycetes</taxon>
        <taxon>Chaetothyriomycetidae</taxon>
        <taxon>Chaetothyriales</taxon>
        <taxon>Herpotrichiellaceae</taxon>
        <taxon>Exophiala</taxon>
    </lineage>
</organism>
<protein>
    <submittedName>
        <fullName evidence="2">Uncharacterized protein</fullName>
    </submittedName>
</protein>
<name>A0AAN6ITP2_EXODE</name>
<keyword evidence="1" id="KW-0472">Membrane</keyword>
<reference evidence="2" key="1">
    <citation type="submission" date="2023-01" db="EMBL/GenBank/DDBJ databases">
        <title>Exophiala dermititidis isolated from Cystic Fibrosis Patient.</title>
        <authorList>
            <person name="Kurbessoian T."/>
            <person name="Crocker A."/>
            <person name="Murante D."/>
            <person name="Hogan D.A."/>
            <person name="Stajich J.E."/>
        </authorList>
    </citation>
    <scope>NUCLEOTIDE SEQUENCE</scope>
    <source>
        <strain evidence="2">Ex8</strain>
    </source>
</reference>
<keyword evidence="1" id="KW-0812">Transmembrane</keyword>
<accession>A0AAN6ITP2</accession>
<feature type="transmembrane region" description="Helical" evidence="1">
    <location>
        <begin position="113"/>
        <end position="132"/>
    </location>
</feature>
<proteinExistence type="predicted"/>
<evidence type="ECO:0000313" key="3">
    <source>
        <dbReference type="Proteomes" id="UP001161757"/>
    </source>
</evidence>
<feature type="transmembrane region" description="Helical" evidence="1">
    <location>
        <begin position="82"/>
        <end position="101"/>
    </location>
</feature>
<keyword evidence="1" id="KW-1133">Transmembrane helix</keyword>